<sequence length="126" mass="13964">MDQQQQAKQIVSMLEEASDALDTRVLARLREARYRALAQAAQPALAVPDWQMLKQHAGQFLHLHQRAVMSAAMLGGSALLVFALTQQFAGQEITGQGDAFLLASELPPEAYLDRGFDTWLKRTAQQ</sequence>
<dbReference type="InterPro" id="IPR022064">
    <property type="entry name" value="DUF3619"/>
</dbReference>
<dbReference type="Pfam" id="PF12279">
    <property type="entry name" value="DUF3619"/>
    <property type="match status" value="1"/>
</dbReference>
<gene>
    <name evidence="1" type="ORF">ED236_08950</name>
</gene>
<dbReference type="EMBL" id="RJVP01000004">
    <property type="protein sequence ID" value="ROH85853.1"/>
    <property type="molecule type" value="Genomic_DNA"/>
</dbReference>
<evidence type="ECO:0000313" key="2">
    <source>
        <dbReference type="Proteomes" id="UP000275137"/>
    </source>
</evidence>
<reference evidence="1 2" key="1">
    <citation type="submission" date="2018-10" db="EMBL/GenBank/DDBJ databases">
        <authorList>
            <person name="Chen W.-M."/>
        </authorList>
    </citation>
    <scope>NUCLEOTIDE SEQUENCE [LARGE SCALE GENOMIC DNA]</scope>
    <source>
        <strain evidence="1 2">H-5</strain>
    </source>
</reference>
<protein>
    <submittedName>
        <fullName evidence="1">DUF3619 family protein</fullName>
    </submittedName>
</protein>
<name>A0A3N0UZD5_9PROT</name>
<accession>A0A3N0UZD5</accession>
<proteinExistence type="predicted"/>
<organism evidence="1 2">
    <name type="scientific">Pseudomethylobacillus aquaticus</name>
    <dbReference type="NCBI Taxonomy" id="2676064"/>
    <lineage>
        <taxon>Bacteria</taxon>
        <taxon>Pseudomonadati</taxon>
        <taxon>Pseudomonadota</taxon>
        <taxon>Betaproteobacteria</taxon>
        <taxon>Nitrosomonadales</taxon>
        <taxon>Methylophilaceae</taxon>
        <taxon>Pseudomethylobacillus</taxon>
    </lineage>
</organism>
<keyword evidence="2" id="KW-1185">Reference proteome</keyword>
<dbReference type="Proteomes" id="UP000275137">
    <property type="component" value="Unassembled WGS sequence"/>
</dbReference>
<evidence type="ECO:0000313" key="1">
    <source>
        <dbReference type="EMBL" id="ROH85853.1"/>
    </source>
</evidence>
<comment type="caution">
    <text evidence="1">The sequence shown here is derived from an EMBL/GenBank/DDBJ whole genome shotgun (WGS) entry which is preliminary data.</text>
</comment>
<dbReference type="AlphaFoldDB" id="A0A3N0UZD5"/>